<protein>
    <submittedName>
        <fullName evidence="5">Ribosomal protein L24</fullName>
    </submittedName>
</protein>
<proteinExistence type="inferred from homology"/>
<dbReference type="PANTHER" id="PTHR11143">
    <property type="entry name" value="60S RIBOSOMAL PROTEIN L26 FAMILY MEMBER"/>
    <property type="match status" value="1"/>
</dbReference>
<dbReference type="SUPFAM" id="SSF50104">
    <property type="entry name" value="Translation proteins SH3-like domain"/>
    <property type="match status" value="1"/>
</dbReference>
<dbReference type="HOGENOM" id="CLU_093240_0_1_1"/>
<evidence type="ECO:0000256" key="2">
    <source>
        <dbReference type="ARBA" id="ARBA00022980"/>
    </source>
</evidence>
<evidence type="ECO:0000256" key="3">
    <source>
        <dbReference type="ARBA" id="ARBA00023274"/>
    </source>
</evidence>
<sequence length="133" mass="15347">MKYNKNVSSSRRKQRKAHFTANQAERRIRMSSTLSKELRAKYGFRSFPVRTQDKVTVMAGKFKKLQGVVTAVRRKEYKVYVDSCENTLSNGKKQPVGIDASNLRIDEFCMENGRQGLLEKKAEKRKVIAVEEN</sequence>
<reference evidence="6" key="1">
    <citation type="submission" date="2013-02" db="EMBL/GenBank/DDBJ databases">
        <authorList>
            <consortium name="The Broad Institute Genome Sequencing Platform"/>
            <person name="Cuomo C."/>
            <person name="Becnel J."/>
            <person name="Sanscrainte N."/>
            <person name="Walker B."/>
            <person name="Young S.K."/>
            <person name="Zeng Q."/>
            <person name="Gargeya S."/>
            <person name="Fitzgerald M."/>
            <person name="Haas B."/>
            <person name="Abouelleil A."/>
            <person name="Alvarado L."/>
            <person name="Arachchi H.M."/>
            <person name="Berlin A.M."/>
            <person name="Chapman S.B."/>
            <person name="Dewar J."/>
            <person name="Goldberg J."/>
            <person name="Griggs A."/>
            <person name="Gujja S."/>
            <person name="Hansen M."/>
            <person name="Howarth C."/>
            <person name="Imamovic A."/>
            <person name="Larimer J."/>
            <person name="McCowan C."/>
            <person name="Murphy C."/>
            <person name="Neiman D."/>
            <person name="Pearson M."/>
            <person name="Priest M."/>
            <person name="Roberts A."/>
            <person name="Saif S."/>
            <person name="Shea T."/>
            <person name="Sisk P."/>
            <person name="Sykes S."/>
            <person name="Wortman J."/>
            <person name="Nusbaum C."/>
            <person name="Birren B."/>
        </authorList>
    </citation>
    <scope>NUCLEOTIDE SEQUENCE [LARGE SCALE GENOMIC DNA]</scope>
    <source>
        <strain evidence="6">PRA339</strain>
    </source>
</reference>
<dbReference type="FunFam" id="2.30.30.30:FF:000009">
    <property type="entry name" value="60S ribosomal protein L26"/>
    <property type="match status" value="1"/>
</dbReference>
<reference evidence="5 6" key="2">
    <citation type="submission" date="2014-03" db="EMBL/GenBank/DDBJ databases">
        <title>The Genome Sequence of Anncaliia algerae insect isolate PRA339.</title>
        <authorList>
            <consortium name="The Broad Institute Genome Sequencing Platform"/>
            <consortium name="The Broad Institute Genome Sequencing Center for Infectious Disease"/>
            <person name="Cuomo C."/>
            <person name="Becnel J."/>
            <person name="Sanscrainte N."/>
            <person name="Walker B."/>
            <person name="Young S.K."/>
            <person name="Zeng Q."/>
            <person name="Gargeya S."/>
            <person name="Fitzgerald M."/>
            <person name="Haas B."/>
            <person name="Abouelleil A."/>
            <person name="Alvarado L."/>
            <person name="Arachchi H.M."/>
            <person name="Berlin A.M."/>
            <person name="Chapman S.B."/>
            <person name="Dewar J."/>
            <person name="Goldberg J."/>
            <person name="Griggs A."/>
            <person name="Gujja S."/>
            <person name="Hansen M."/>
            <person name="Howarth C."/>
            <person name="Imamovic A."/>
            <person name="Larimer J."/>
            <person name="McCowan C."/>
            <person name="Murphy C."/>
            <person name="Neiman D."/>
            <person name="Pearson M."/>
            <person name="Priest M."/>
            <person name="Roberts A."/>
            <person name="Saif S."/>
            <person name="Shea T."/>
            <person name="Sisk P."/>
            <person name="Sykes S."/>
            <person name="Wortman J."/>
            <person name="Nusbaum C."/>
            <person name="Birren B."/>
        </authorList>
    </citation>
    <scope>NUCLEOTIDE SEQUENCE [LARGE SCALE GENOMIC DNA]</scope>
    <source>
        <strain evidence="5 6">PRA339</strain>
    </source>
</reference>
<dbReference type="GO" id="GO:0003735">
    <property type="term" value="F:structural constituent of ribosome"/>
    <property type="evidence" value="ECO:0007669"/>
    <property type="project" value="InterPro"/>
</dbReference>
<dbReference type="VEuPathDB" id="MicrosporidiaDB:H312_03322"/>
<dbReference type="GO" id="GO:0006412">
    <property type="term" value="P:translation"/>
    <property type="evidence" value="ECO:0007669"/>
    <property type="project" value="InterPro"/>
</dbReference>
<dbReference type="InterPro" id="IPR041988">
    <property type="entry name" value="Ribosomal_uL24_KOW"/>
</dbReference>
<evidence type="ECO:0000313" key="5">
    <source>
        <dbReference type="EMBL" id="KCZ79286.1"/>
    </source>
</evidence>
<name>A0A059EX28_9MICR</name>
<dbReference type="Pfam" id="PF16906">
    <property type="entry name" value="Ribosomal_L26"/>
    <property type="match status" value="1"/>
</dbReference>
<dbReference type="CDD" id="cd06089">
    <property type="entry name" value="KOW_RPL26"/>
    <property type="match status" value="1"/>
</dbReference>
<dbReference type="NCBIfam" id="TIGR01080">
    <property type="entry name" value="rplX_A_E"/>
    <property type="match status" value="1"/>
</dbReference>
<dbReference type="InterPro" id="IPR014722">
    <property type="entry name" value="Rib_uL2_dom2"/>
</dbReference>
<dbReference type="EMBL" id="KK365307">
    <property type="protein sequence ID" value="KCZ79286.1"/>
    <property type="molecule type" value="Genomic_DNA"/>
</dbReference>
<accession>A0A059EX28</accession>
<dbReference type="GO" id="GO:0015934">
    <property type="term" value="C:large ribosomal subunit"/>
    <property type="evidence" value="ECO:0007669"/>
    <property type="project" value="InterPro"/>
</dbReference>
<dbReference type="GO" id="GO:0003723">
    <property type="term" value="F:RNA binding"/>
    <property type="evidence" value="ECO:0007669"/>
    <property type="project" value="InterPro"/>
</dbReference>
<dbReference type="Proteomes" id="UP000030655">
    <property type="component" value="Unassembled WGS sequence"/>
</dbReference>
<dbReference type="OrthoDB" id="1688503at2759"/>
<dbReference type="Gene3D" id="2.30.30.30">
    <property type="match status" value="1"/>
</dbReference>
<evidence type="ECO:0000256" key="1">
    <source>
        <dbReference type="ARBA" id="ARBA00010618"/>
    </source>
</evidence>
<organism evidence="5 6">
    <name type="scientific">Anncaliia algerae PRA339</name>
    <dbReference type="NCBI Taxonomy" id="1288291"/>
    <lineage>
        <taxon>Eukaryota</taxon>
        <taxon>Fungi</taxon>
        <taxon>Fungi incertae sedis</taxon>
        <taxon>Microsporidia</taxon>
        <taxon>Tubulinosematoidea</taxon>
        <taxon>Tubulinosematidae</taxon>
        <taxon>Anncaliia</taxon>
    </lineage>
</organism>
<keyword evidence="6" id="KW-1185">Reference proteome</keyword>
<evidence type="ECO:0000313" key="6">
    <source>
        <dbReference type="Proteomes" id="UP000030655"/>
    </source>
</evidence>
<dbReference type="InterPro" id="IPR005756">
    <property type="entry name" value="Ribosomal_uL24_euk/arc"/>
</dbReference>
<dbReference type="STRING" id="1288291.A0A059EX28"/>
<evidence type="ECO:0000256" key="4">
    <source>
        <dbReference type="SAM" id="MobiDB-lite"/>
    </source>
</evidence>
<feature type="region of interest" description="Disordered" evidence="4">
    <location>
        <begin position="1"/>
        <end position="26"/>
    </location>
</feature>
<keyword evidence="2 5" id="KW-0689">Ribosomal protein</keyword>
<gene>
    <name evidence="5" type="ORF">H312_03322</name>
</gene>
<dbReference type="AlphaFoldDB" id="A0A059EX28"/>
<keyword evidence="3" id="KW-0687">Ribonucleoprotein</keyword>
<comment type="similarity">
    <text evidence="1">Belongs to the universal ribosomal protein uL24 family.</text>
</comment>
<dbReference type="InterPro" id="IPR008991">
    <property type="entry name" value="Translation_prot_SH3-like_sf"/>
</dbReference>